<dbReference type="AlphaFoldDB" id="A0A485LZF4"/>
<proteinExistence type="predicted"/>
<dbReference type="PROSITE" id="PS51257">
    <property type="entry name" value="PROKAR_LIPOPROTEIN"/>
    <property type="match status" value="1"/>
</dbReference>
<gene>
    <name evidence="1" type="ORF">SCFA_190047</name>
</gene>
<reference evidence="1" key="1">
    <citation type="submission" date="2019-03" db="EMBL/GenBank/DDBJ databases">
        <authorList>
            <person name="Hao L."/>
        </authorList>
    </citation>
    <scope>NUCLEOTIDE SEQUENCE</scope>
</reference>
<protein>
    <recommendedName>
        <fullName evidence="2">Lipoprotein</fullName>
    </recommendedName>
</protein>
<sequence>MKLGFFTLAAIVLPALVAGCKWSNEAVLVDQEGRIYYGTVSFDSEYKTGAITFPGTPYGDITGPFTLVTTGETPIIELANLPLLQFSGKAHLGNRTVRFLECDITAEFRSKGMGDMKMVGCGTCRDHQSETYDISFQ</sequence>
<organism evidence="1">
    <name type="scientific">anaerobic digester metagenome</name>
    <dbReference type="NCBI Taxonomy" id="1263854"/>
    <lineage>
        <taxon>unclassified sequences</taxon>
        <taxon>metagenomes</taxon>
        <taxon>ecological metagenomes</taxon>
    </lineage>
</organism>
<evidence type="ECO:0008006" key="2">
    <source>
        <dbReference type="Google" id="ProtNLM"/>
    </source>
</evidence>
<evidence type="ECO:0000313" key="1">
    <source>
        <dbReference type="EMBL" id="VFU13496.1"/>
    </source>
</evidence>
<dbReference type="EMBL" id="CAADRM010000080">
    <property type="protein sequence ID" value="VFU13496.1"/>
    <property type="molecule type" value="Genomic_DNA"/>
</dbReference>
<name>A0A485LZF4_9ZZZZ</name>
<accession>A0A485LZF4</accession>